<dbReference type="InterPro" id="IPR005939">
    <property type="entry name" value="BLH_phosphatase-like"/>
</dbReference>
<dbReference type="EMBL" id="FNAK01000001">
    <property type="protein sequence ID" value="SDD38275.1"/>
    <property type="molecule type" value="Genomic_DNA"/>
</dbReference>
<dbReference type="GO" id="GO:0016787">
    <property type="term" value="F:hydrolase activity"/>
    <property type="evidence" value="ECO:0007669"/>
    <property type="project" value="InterPro"/>
</dbReference>
<dbReference type="AlphaFoldDB" id="A0A1G6UCH1"/>
<dbReference type="Pfam" id="PF04273">
    <property type="entry name" value="BLH_phosphatase"/>
    <property type="match status" value="1"/>
</dbReference>
<accession>A0A1G6UCH1</accession>
<dbReference type="CDD" id="cd14503">
    <property type="entry name" value="PTP-bact"/>
    <property type="match status" value="1"/>
</dbReference>
<sequence length="147" mass="15517">MSDFKKVTDTVSVSPQIGKADIDAAKDAGFKLIINNRPDGEEGGQPKNDDLAAYAADKGLKWATIPVVGGQLTFESIEMMAMALKDADGPVLAYCRSGTRSCTLWSLAQALTGAMETPDILAHAAKAGYDVSGMAPTLDHLKQLHHG</sequence>
<dbReference type="InterPro" id="IPR029021">
    <property type="entry name" value="Prot-tyrosine_phosphatase-like"/>
</dbReference>
<dbReference type="RefSeq" id="WP_068308241.1">
    <property type="nucleotide sequence ID" value="NZ_DAIOMO010000003.1"/>
</dbReference>
<organism evidence="2 3">
    <name type="scientific">Kordiimonas lacus</name>
    <dbReference type="NCBI Taxonomy" id="637679"/>
    <lineage>
        <taxon>Bacteria</taxon>
        <taxon>Pseudomonadati</taxon>
        <taxon>Pseudomonadota</taxon>
        <taxon>Alphaproteobacteria</taxon>
        <taxon>Kordiimonadales</taxon>
        <taxon>Kordiimonadaceae</taxon>
        <taxon>Kordiimonas</taxon>
    </lineage>
</organism>
<evidence type="ECO:0000313" key="2">
    <source>
        <dbReference type="EMBL" id="SDD38275.1"/>
    </source>
</evidence>
<reference evidence="2 3" key="1">
    <citation type="submission" date="2016-10" db="EMBL/GenBank/DDBJ databases">
        <authorList>
            <person name="de Groot N.N."/>
        </authorList>
    </citation>
    <scope>NUCLEOTIDE SEQUENCE [LARGE SCALE GENOMIC DNA]</scope>
    <source>
        <strain evidence="2 3">CGMCC 1.9109</strain>
    </source>
</reference>
<dbReference type="STRING" id="637679.GCA_001550055_00365"/>
<evidence type="ECO:0000313" key="3">
    <source>
        <dbReference type="Proteomes" id="UP000183685"/>
    </source>
</evidence>
<feature type="domain" description="Beta-lactamase hydrolase-like protein phosphatase-like" evidence="1">
    <location>
        <begin position="3"/>
        <end position="111"/>
    </location>
</feature>
<dbReference type="Proteomes" id="UP000183685">
    <property type="component" value="Unassembled WGS sequence"/>
</dbReference>
<protein>
    <submittedName>
        <fullName evidence="2">TIGR01244 family protein</fullName>
    </submittedName>
</protein>
<dbReference type="NCBIfam" id="TIGR01244">
    <property type="entry name" value="TIGR01244 family sulfur transferase"/>
    <property type="match status" value="1"/>
</dbReference>
<name>A0A1G6UCH1_9PROT</name>
<evidence type="ECO:0000259" key="1">
    <source>
        <dbReference type="Pfam" id="PF04273"/>
    </source>
</evidence>
<dbReference type="Gene3D" id="3.90.190.10">
    <property type="entry name" value="Protein tyrosine phosphatase superfamily"/>
    <property type="match status" value="1"/>
</dbReference>
<dbReference type="SUPFAM" id="SSF52799">
    <property type="entry name" value="(Phosphotyrosine protein) phosphatases II"/>
    <property type="match status" value="1"/>
</dbReference>
<proteinExistence type="predicted"/>
<keyword evidence="3" id="KW-1185">Reference proteome</keyword>
<gene>
    <name evidence="2" type="ORF">SAMN04488071_0525</name>
</gene>
<dbReference type="OrthoDB" id="9805710at2"/>